<dbReference type="EMBL" id="CP003772">
    <property type="protein sequence ID" value="AFQ03803.1"/>
    <property type="molecule type" value="Genomic_DNA"/>
</dbReference>
<dbReference type="SMR" id="A0ABC7ZI88"/>
<dbReference type="FunFam" id="3.20.20.140:FF:000114">
    <property type="entry name" value="Hydrolase, TatD family"/>
    <property type="match status" value="1"/>
</dbReference>
<feature type="binding site" evidence="3">
    <location>
        <position position="9"/>
    </location>
    <ligand>
        <name>a divalent metal cation</name>
        <dbReference type="ChEBI" id="CHEBI:60240"/>
        <label>1</label>
    </ligand>
</feature>
<keyword evidence="2" id="KW-0378">Hydrolase</keyword>
<feature type="binding site" evidence="3">
    <location>
        <position position="132"/>
    </location>
    <ligand>
        <name>a divalent metal cation</name>
        <dbReference type="ChEBI" id="CHEBI:60240"/>
        <label>2</label>
    </ligand>
</feature>
<feature type="binding site" evidence="3">
    <location>
        <position position="7"/>
    </location>
    <ligand>
        <name>a divalent metal cation</name>
        <dbReference type="ChEBI" id="CHEBI:60240"/>
        <label>1</label>
    </ligand>
</feature>
<name>A0ABC7ZI88_MYCGT</name>
<dbReference type="PANTHER" id="PTHR46124:SF2">
    <property type="entry name" value="D-AMINOACYL-TRNA DEACYLASE"/>
    <property type="match status" value="1"/>
</dbReference>
<reference evidence="4 5" key="1">
    <citation type="journal article" date="2012" name="J. Bacteriol.">
        <title>Draft Genome Sequences of Four Axenic Mycoplasma genitalium Strains Isolated from Denmark, Japan, and Australia.</title>
        <authorList>
            <person name="McGowin C.L."/>
            <person name="Ma L."/>
            <person name="Jensen J.S."/>
            <person name="Mancuso M.M."/>
            <person name="Hamasuna R."/>
            <person name="Adegboye D."/>
            <person name="Martin D.H."/>
        </authorList>
    </citation>
    <scope>NUCLEOTIDE SEQUENCE [LARGE SCALE GENOMIC DNA]</scope>
    <source>
        <strain evidence="4 5">M6320</strain>
    </source>
</reference>
<sequence length="262" mass="30373">MEYFDAHCHLNCEPLLSEIEKSIANFKLINLKANVVGTDLDNSKIAVELAKKYPDLLKATIGIHPNDVHLVDFKKTKKQLNELLINNRNFISCIGEYGFDYHYTTEFIELQNKFFEMQFEIAETNKLVHMLHIRDAHEKIYEILTRLKPTQPVIFHCFSQDINIAKKLLSLKDLNIDIFFSIPGIVTFKNAQALHEALKIIPSELLLSETDSPWLTPSPFRGKVNWPEYVVHTVSTVAEIKKIEIAEMKRIIVKNAKKLFWH</sequence>
<proteinExistence type="predicted"/>
<dbReference type="PROSITE" id="PS01091">
    <property type="entry name" value="TATD_3"/>
    <property type="match status" value="1"/>
</dbReference>
<dbReference type="InterPro" id="IPR032466">
    <property type="entry name" value="Metal_Hydrolase"/>
</dbReference>
<dbReference type="GeneID" id="99646817"/>
<evidence type="ECO:0000313" key="4">
    <source>
        <dbReference type="EMBL" id="AFQ03803.1"/>
    </source>
</evidence>
<evidence type="ECO:0000313" key="5">
    <source>
        <dbReference type="Proteomes" id="UP000005254"/>
    </source>
</evidence>
<dbReference type="PIRSF" id="PIRSF005902">
    <property type="entry name" value="DNase_TatD"/>
    <property type="match status" value="1"/>
</dbReference>
<dbReference type="CDD" id="cd01310">
    <property type="entry name" value="TatD_DNAse"/>
    <property type="match status" value="1"/>
</dbReference>
<evidence type="ECO:0000256" key="1">
    <source>
        <dbReference type="ARBA" id="ARBA00022723"/>
    </source>
</evidence>
<dbReference type="GO" id="GO:0046872">
    <property type="term" value="F:metal ion binding"/>
    <property type="evidence" value="ECO:0007669"/>
    <property type="project" value="UniProtKB-KW"/>
</dbReference>
<dbReference type="GO" id="GO:0016787">
    <property type="term" value="F:hydrolase activity"/>
    <property type="evidence" value="ECO:0007669"/>
    <property type="project" value="UniProtKB-KW"/>
</dbReference>
<feature type="binding site" evidence="3">
    <location>
        <position position="156"/>
    </location>
    <ligand>
        <name>a divalent metal cation</name>
        <dbReference type="ChEBI" id="CHEBI:60240"/>
        <label>2</label>
    </ligand>
</feature>
<dbReference type="InterPro" id="IPR001130">
    <property type="entry name" value="TatD-like"/>
</dbReference>
<accession>A0ABC7ZI88</accession>
<dbReference type="Gene3D" id="3.20.20.140">
    <property type="entry name" value="Metal-dependent hydrolases"/>
    <property type="match status" value="1"/>
</dbReference>
<dbReference type="Pfam" id="PF01026">
    <property type="entry name" value="TatD_DNase"/>
    <property type="match status" value="1"/>
</dbReference>
<feature type="binding site" evidence="3">
    <location>
        <position position="96"/>
    </location>
    <ligand>
        <name>a divalent metal cation</name>
        <dbReference type="ChEBI" id="CHEBI:60240"/>
        <label>1</label>
    </ligand>
</feature>
<keyword evidence="1 3" id="KW-0479">Metal-binding</keyword>
<dbReference type="KEGG" id="mgx:CM1_00045"/>
<evidence type="ECO:0000256" key="2">
    <source>
        <dbReference type="ARBA" id="ARBA00022801"/>
    </source>
</evidence>
<dbReference type="NCBIfam" id="TIGR00010">
    <property type="entry name" value="YchF/TatD family DNA exonuclease"/>
    <property type="match status" value="1"/>
</dbReference>
<feature type="binding site" evidence="3">
    <location>
        <position position="211"/>
    </location>
    <ligand>
        <name>a divalent metal cation</name>
        <dbReference type="ChEBI" id="CHEBI:60240"/>
        <label>1</label>
    </ligand>
</feature>
<protein>
    <submittedName>
        <fullName evidence="4">TatD family deoxyribonuclease</fullName>
    </submittedName>
</protein>
<dbReference type="AlphaFoldDB" id="A0ABC7ZI88"/>
<evidence type="ECO:0000256" key="3">
    <source>
        <dbReference type="PIRSR" id="PIRSR005902-1"/>
    </source>
</evidence>
<organism evidence="4 5">
    <name type="scientific">Mycoplasmoides genitalium M6320</name>
    <dbReference type="NCBI Taxonomy" id="662945"/>
    <lineage>
        <taxon>Bacteria</taxon>
        <taxon>Bacillati</taxon>
        <taxon>Mycoplasmatota</taxon>
        <taxon>Mycoplasmoidales</taxon>
        <taxon>Mycoplasmoidaceae</taxon>
        <taxon>Mycoplasmoides</taxon>
    </lineage>
</organism>
<dbReference type="Proteomes" id="UP000005254">
    <property type="component" value="Chromosome"/>
</dbReference>
<dbReference type="PANTHER" id="PTHR46124">
    <property type="entry name" value="D-AMINOACYL-TRNA DEACYLASE"/>
    <property type="match status" value="1"/>
</dbReference>
<dbReference type="InterPro" id="IPR018228">
    <property type="entry name" value="DNase_TatD-rel_CS"/>
</dbReference>
<dbReference type="SUPFAM" id="SSF51556">
    <property type="entry name" value="Metallo-dependent hydrolases"/>
    <property type="match status" value="1"/>
</dbReference>
<dbReference type="InterPro" id="IPR015991">
    <property type="entry name" value="TatD/YcfH-like"/>
</dbReference>
<gene>
    <name evidence="4" type="ORF">CM1_00045</name>
</gene>
<dbReference type="PROSITE" id="PS01137">
    <property type="entry name" value="TATD_1"/>
    <property type="match status" value="1"/>
</dbReference>
<dbReference type="RefSeq" id="WP_009885976.1">
    <property type="nucleotide sequence ID" value="NC_018497.1"/>
</dbReference>